<protein>
    <submittedName>
        <fullName evidence="1">Tail protein</fullName>
    </submittedName>
</protein>
<name>A0AAU8GHA9_9CAUD</name>
<organism evidence="1">
    <name type="scientific">Salmonella phage vB_SEnST11_KE26</name>
    <dbReference type="NCBI Taxonomy" id="3161177"/>
    <lineage>
        <taxon>Viruses</taxon>
        <taxon>Duplodnaviria</taxon>
        <taxon>Heunggongvirae</taxon>
        <taxon>Uroviricota</taxon>
        <taxon>Caudoviricetes</taxon>
        <taxon>Rosemountvirus</taxon>
    </lineage>
</organism>
<proteinExistence type="predicted"/>
<gene>
    <name evidence="1" type="ORF">QSPPMHGG_CDS0072</name>
</gene>
<accession>A0AAU8GHA9</accession>
<evidence type="ECO:0000313" key="1">
    <source>
        <dbReference type="EMBL" id="XCH40928.1"/>
    </source>
</evidence>
<sequence length="1002" mass="113181">MAVQTGKASLTADGLLMHDLLTQNGLDHRANAESLLEGHHHFLEANTGKTDDATKQHYVFNPEGIVSNNRHFIAHTMMEYQPNGDAPSESQSLLILGEVHAYLATGDKRYLDKAVKYFDAYVQYYYEGDPIPDVPKRWIANWLCNGKEPVLANFPINPKQPTQGGYKCVPVKFVNGKANIPQGAPFWGEYLDVATWAHRGHMAWPAINGGVRAIKNEIDWDDIYNNYRILEMPESPWDQKAWIDWPRYLGEPSYTVDWSADEPPLQLIEYIVAWTNDKIGVKPGENDELWGGDILESGLPDSRKGEIQLRDHTVNGVYLLNYAVKLPVEHGGYMLKRNEVWHNRPVNVPLNGELQRGNAADAELWFCDACYMLWRTTGEQRYYNAWQTVLFTLEEYLDIDRQDQFFRKSTEASSPFTDGISYDWAYPELDKAVYDRDENGYIVLRQNAIAQSSLEQQSVWYKVKPTAKIRTEVGGKDDAGADISVKVEMFMNREKSDVEANVYRFVTQLPPLTSDPAYYDIALNDFVAGTKADGSDYILADLRAVTDYGNTSIKQNYRTDILDNRRGNTIQFTIPDGASGGIIGFWLLDSSRSPLNAFTYTSNGDVLIKVVDTANWRWEMRLPASAAWTTRQISLSDFNPASYQENPGTPPSDHPTWTDIDQFSLVLTDDAPGAVTISYYCVNEVPPRYDWTSGYTIKYRLTFSAANPYTALLGDCKVLDYDIDNLAYTPGVVPFSNIYNTESQQFDGWHGMPYPGYQYPFIFTHDDSDLGKLRMTNMVNFLYDSQQWYANRFGQLGPGASAYIWNRWDNFKYGVPDTFTMYHWGNGSAWSGYQPRAYFSAARAWYELMIQGKEVPAKLVSYVENWVGWLLDFMKRSGGVSPTNFPQEGVALPDPTDFTGHMCGLWLAGTAMAALCGSKVVGTEELMDLLVTELENHYDITGVPGHVMDGGWSPALRLSTGSGPESNAMYFGFYSGEIMRGLGLYLIFKNKGVGANIYDMSK</sequence>
<dbReference type="EMBL" id="PP856725">
    <property type="protein sequence ID" value="XCH40928.1"/>
    <property type="molecule type" value="Genomic_DNA"/>
</dbReference>
<reference evidence="1" key="1">
    <citation type="submission" date="2024-05" db="EMBL/GenBank/DDBJ databases">
        <authorList>
            <person name="Mugo M.M."/>
            <person name="Musyoki A.M."/>
            <person name="Makumi A.M."/>
            <person name="Mutai I."/>
            <person name="Drechsel O."/>
            <person name="Kering K.K."/>
            <person name="Muturi P."/>
            <person name="Mbae C.K."/>
            <person name="Kariuki S.M."/>
        </authorList>
    </citation>
    <scope>NUCLEOTIDE SEQUENCE</scope>
</reference>